<dbReference type="HOGENOM" id="CLU_044146_5_0_9"/>
<dbReference type="GO" id="GO:0000287">
    <property type="term" value="F:magnesium ion binding"/>
    <property type="evidence" value="ECO:0007669"/>
    <property type="project" value="TreeGrafter"/>
</dbReference>
<evidence type="ECO:0000313" key="2">
    <source>
        <dbReference type="Proteomes" id="UP000003645"/>
    </source>
</evidence>
<dbReference type="InterPro" id="IPR036412">
    <property type="entry name" value="HAD-like_sf"/>
</dbReference>
<dbReference type="KEGG" id="lmu:LBLM1_05535"/>
<dbReference type="SFLD" id="SFLDG01144">
    <property type="entry name" value="C2.B.4:_PGP_Like"/>
    <property type="match status" value="1"/>
</dbReference>
<dbReference type="SFLD" id="SFLDG01140">
    <property type="entry name" value="C2.B:_Phosphomannomutase_and_P"/>
    <property type="match status" value="1"/>
</dbReference>
<dbReference type="Pfam" id="PF08282">
    <property type="entry name" value="Hydrolase_3"/>
    <property type="match status" value="1"/>
</dbReference>
<dbReference type="NCBIfam" id="TIGR01484">
    <property type="entry name" value="HAD-SF-IIB"/>
    <property type="match status" value="1"/>
</dbReference>
<dbReference type="EMBL" id="CP011013">
    <property type="protein sequence ID" value="AJT50549.1"/>
    <property type="molecule type" value="Genomic_DNA"/>
</dbReference>
<dbReference type="Gene3D" id="3.40.50.1000">
    <property type="entry name" value="HAD superfamily/HAD-like"/>
    <property type="match status" value="1"/>
</dbReference>
<dbReference type="SUPFAM" id="SSF56784">
    <property type="entry name" value="HAD-like"/>
    <property type="match status" value="1"/>
</dbReference>
<dbReference type="Proteomes" id="UP000003645">
    <property type="component" value="Chromosome"/>
</dbReference>
<name>A0A0D4CKH8_LIMMU</name>
<dbReference type="RefSeq" id="WP_006501006.1">
    <property type="nucleotide sequence ID" value="NZ_CP011013.1"/>
</dbReference>
<evidence type="ECO:0000313" key="1">
    <source>
        <dbReference type="EMBL" id="AJT50549.1"/>
    </source>
</evidence>
<reference evidence="1 2" key="1">
    <citation type="journal article" date="2012" name="J. Bacteriol.">
        <title>Genome sequence of Lactobacillus mucosae LM1, isolated from piglet feces.</title>
        <authorList>
            <person name="Lee J.H."/>
            <person name="Valeriano V.D."/>
            <person name="Shin Y.R."/>
            <person name="Chae J.P."/>
            <person name="Kim G.B."/>
            <person name="Ham J.S."/>
            <person name="Chun J."/>
            <person name="Kang D.K."/>
        </authorList>
    </citation>
    <scope>NUCLEOTIDE SEQUENCE [LARGE SCALE GENOMIC DNA]</scope>
    <source>
        <strain evidence="1 2">LM1</strain>
    </source>
</reference>
<dbReference type="Gene3D" id="3.30.1240.10">
    <property type="match status" value="1"/>
</dbReference>
<protein>
    <submittedName>
        <fullName evidence="1">Hydrolase</fullName>
    </submittedName>
</protein>
<sequence>MAFPFKVVAFDMDGTFLRDDKTFDRDLFSRLLDQMLAQGVHVVVASGDQYECLLKYFPACHEQLTFISENGAHIIDHDRELVVQTMDPAVVDELIPFMVDKMDLVPSLSGHEHGYISPNVSASRLKRLQFYFPNHVFIEDFKQLPADRFYQISFVVEPAKLKMQLQTLRSRFGERLKITPSGNGSVDLTIPGVDKAQALQKMLAQWQLTADDLVAFGDGGNDVTMLKMARVGWAMQNASKTVKLAADFTADEDNNHDAVLHVLQSYL</sequence>
<accession>A0A0D4CKH8</accession>
<dbReference type="CDD" id="cd07518">
    <property type="entry name" value="HAD_YbiV-Like"/>
    <property type="match status" value="1"/>
</dbReference>
<keyword evidence="2" id="KW-1185">Reference proteome</keyword>
<dbReference type="STRING" id="1130798.LBLM1_05535"/>
<dbReference type="PROSITE" id="PS01229">
    <property type="entry name" value="COF_2"/>
    <property type="match status" value="1"/>
</dbReference>
<keyword evidence="1" id="KW-0378">Hydrolase</keyword>
<organism evidence="1 2">
    <name type="scientific">Limosilactobacillus mucosae LM1</name>
    <dbReference type="NCBI Taxonomy" id="1130798"/>
    <lineage>
        <taxon>Bacteria</taxon>
        <taxon>Bacillati</taxon>
        <taxon>Bacillota</taxon>
        <taxon>Bacilli</taxon>
        <taxon>Lactobacillales</taxon>
        <taxon>Lactobacillaceae</taxon>
        <taxon>Limosilactobacillus</taxon>
    </lineage>
</organism>
<dbReference type="AlphaFoldDB" id="A0A0D4CKH8"/>
<proteinExistence type="predicted"/>
<dbReference type="NCBIfam" id="TIGR00099">
    <property type="entry name" value="Cof-subfamily"/>
    <property type="match status" value="1"/>
</dbReference>
<dbReference type="PANTHER" id="PTHR10000:SF53">
    <property type="entry name" value="5-AMINO-6-(5-PHOSPHO-D-RIBITYLAMINO)URACIL PHOSPHATASE YBJI-RELATED"/>
    <property type="match status" value="1"/>
</dbReference>
<dbReference type="GO" id="GO:0005829">
    <property type="term" value="C:cytosol"/>
    <property type="evidence" value="ECO:0007669"/>
    <property type="project" value="TreeGrafter"/>
</dbReference>
<gene>
    <name evidence="1" type="ORF">LBLM1_05535</name>
</gene>
<dbReference type="PANTHER" id="PTHR10000">
    <property type="entry name" value="PHOSPHOSERINE PHOSPHATASE"/>
    <property type="match status" value="1"/>
</dbReference>
<dbReference type="InterPro" id="IPR006379">
    <property type="entry name" value="HAD-SF_hydro_IIB"/>
</dbReference>
<dbReference type="InterPro" id="IPR000150">
    <property type="entry name" value="Cof"/>
</dbReference>
<dbReference type="GO" id="GO:0016791">
    <property type="term" value="F:phosphatase activity"/>
    <property type="evidence" value="ECO:0007669"/>
    <property type="project" value="UniProtKB-ARBA"/>
</dbReference>
<dbReference type="OrthoDB" id="9814970at2"/>
<dbReference type="SFLD" id="SFLDS00003">
    <property type="entry name" value="Haloacid_Dehalogenase"/>
    <property type="match status" value="1"/>
</dbReference>
<dbReference type="InterPro" id="IPR023214">
    <property type="entry name" value="HAD_sf"/>
</dbReference>